<comment type="similarity">
    <text evidence="3">Belongs to the UbiH/COQ6 family.</text>
</comment>
<dbReference type="PANTHER" id="PTHR43876:SF7">
    <property type="entry name" value="UBIQUINONE BIOSYNTHESIS MONOOXYGENASE COQ6, MITOCHONDRIAL"/>
    <property type="match status" value="1"/>
</dbReference>
<gene>
    <name evidence="9" type="ordered locus">AZC_1998</name>
</gene>
<evidence type="ECO:0000256" key="7">
    <source>
        <dbReference type="ARBA" id="ARBA00023033"/>
    </source>
</evidence>
<dbReference type="Proteomes" id="UP000000270">
    <property type="component" value="Chromosome"/>
</dbReference>
<evidence type="ECO:0000256" key="4">
    <source>
        <dbReference type="ARBA" id="ARBA00022630"/>
    </source>
</evidence>
<evidence type="ECO:0000256" key="6">
    <source>
        <dbReference type="ARBA" id="ARBA00023002"/>
    </source>
</evidence>
<keyword evidence="6" id="KW-0560">Oxidoreductase</keyword>
<dbReference type="EMBL" id="AP009384">
    <property type="protein sequence ID" value="BAF87996.1"/>
    <property type="molecule type" value="Genomic_DNA"/>
</dbReference>
<dbReference type="HOGENOM" id="CLU_009665_8_1_5"/>
<keyword evidence="9" id="KW-0830">Ubiquinone</keyword>
<evidence type="ECO:0000259" key="8">
    <source>
        <dbReference type="Pfam" id="PF01494"/>
    </source>
</evidence>
<keyword evidence="10" id="KW-1185">Reference proteome</keyword>
<dbReference type="Pfam" id="PF01494">
    <property type="entry name" value="FAD_binding_3"/>
    <property type="match status" value="1"/>
</dbReference>
<accession>A8I399</accession>
<keyword evidence="7" id="KW-0503">Monooxygenase</keyword>
<reference evidence="9 10" key="5">
    <citation type="journal article" date="2010" name="Appl. Environ. Microbiol.">
        <title>phrR-like gene praR of Azorhizobium caulinodans ORS571 is essential for symbiosis with Sesbania rostrata and is involved in expression of reb genes.</title>
        <authorList>
            <person name="Akiba N."/>
            <person name="Aono T."/>
            <person name="Toyazaki H."/>
            <person name="Sato S."/>
            <person name="Oyaizu H."/>
        </authorList>
    </citation>
    <scope>NUCLEOTIDE SEQUENCE [LARGE SCALE GENOMIC DNA]</scope>
    <source>
        <strain evidence="10">ATCC 43989 / DSM 5975 / JCM 20966 / LMG 6465 / NBRC 14845 / NCIMB 13405 / ORS 571</strain>
    </source>
</reference>
<protein>
    <submittedName>
        <fullName evidence="9">Ubiquinone biosynthesis hydroxylase</fullName>
    </submittedName>
</protein>
<dbReference type="PRINTS" id="PR00420">
    <property type="entry name" value="RNGMNOXGNASE"/>
</dbReference>
<dbReference type="GO" id="GO:0016705">
    <property type="term" value="F:oxidoreductase activity, acting on paired donors, with incorporation or reduction of molecular oxygen"/>
    <property type="evidence" value="ECO:0007669"/>
    <property type="project" value="InterPro"/>
</dbReference>
<dbReference type="GO" id="GO:0071949">
    <property type="term" value="F:FAD binding"/>
    <property type="evidence" value="ECO:0007669"/>
    <property type="project" value="InterPro"/>
</dbReference>
<dbReference type="eggNOG" id="COG0654">
    <property type="taxonomic scope" value="Bacteria"/>
</dbReference>
<dbReference type="InterPro" id="IPR002938">
    <property type="entry name" value="FAD-bd"/>
</dbReference>
<dbReference type="SUPFAM" id="SSF51905">
    <property type="entry name" value="FAD/NAD(P)-binding domain"/>
    <property type="match status" value="1"/>
</dbReference>
<evidence type="ECO:0000313" key="10">
    <source>
        <dbReference type="Proteomes" id="UP000000270"/>
    </source>
</evidence>
<organism evidence="9 10">
    <name type="scientific">Azorhizobium caulinodans (strain ATCC 43989 / DSM 5975 / JCM 20966 / LMG 6465 / NBRC 14845 / NCIMB 13405 / ORS 571)</name>
    <dbReference type="NCBI Taxonomy" id="438753"/>
    <lineage>
        <taxon>Bacteria</taxon>
        <taxon>Pseudomonadati</taxon>
        <taxon>Pseudomonadota</taxon>
        <taxon>Alphaproteobacteria</taxon>
        <taxon>Hyphomicrobiales</taxon>
        <taxon>Xanthobacteraceae</taxon>
        <taxon>Azorhizobium</taxon>
    </lineage>
</organism>
<dbReference type="GO" id="GO:0006744">
    <property type="term" value="P:ubiquinone biosynthetic process"/>
    <property type="evidence" value="ECO:0007669"/>
    <property type="project" value="UniProtKB-UniPathway"/>
</dbReference>
<evidence type="ECO:0000256" key="1">
    <source>
        <dbReference type="ARBA" id="ARBA00001974"/>
    </source>
</evidence>
<sequence length="434" mass="47050">MHRRRAETMRPQDALARCRYDPRNFRRRTASIVCPKEAFMSQPVSNAPGIEAEVAVVGAGPAGLATAIGFAASGRTTVLITGPERGIDHRTTALLGTSIPILERFGVWDRIAPHTAPLRDMRIVDGTRRLVRAPEVTFKASEIGLEAFGYNIENEPLRRELGAAAEETNGLSLARASLTDLRTDADGVTLSLDDGRSVRATLVVAADGRNSRVREACGIGVKRREYPQVAVTATVRHTRPHWDISTEFHTETGPFTLVPLPGDRSSIVCVVDDREAVRLLGLDLPALAREFERRAHSILGPFEVEEGRAAFPLVAETAREITAPRVALMAEAAHVMPPIGAQGLNLGLRDAVALVDLAAEPGLDLGGAEMLKRYAGARDRDIHGRMTAVDMLNRSLLSDLVPVQSVRGFGLYLLDRVGPLRRTVMRLGLGNRAA</sequence>
<proteinExistence type="inferred from homology"/>
<comment type="cofactor">
    <cofactor evidence="1">
        <name>FAD</name>
        <dbReference type="ChEBI" id="CHEBI:57692"/>
    </cofactor>
</comment>
<comment type="pathway">
    <text evidence="2">Cofactor biosynthesis; ubiquinone biosynthesis.</text>
</comment>
<reference evidence="10" key="2">
    <citation type="submission" date="2007-04" db="EMBL/GenBank/DDBJ databases">
        <title>Complete genome sequence of the nitrogen-fixing bacterium Azorhizobium caulinodans ORS571.</title>
        <authorList>
            <person name="Lee K.B."/>
            <person name="Backer P.D."/>
            <person name="Aono T."/>
            <person name="Liu C.T."/>
            <person name="Suzuki S."/>
            <person name="Suzuki T."/>
            <person name="Kaneko T."/>
            <person name="Yamada M."/>
            <person name="Tabata S."/>
            <person name="Kupfer D.M."/>
            <person name="Najar F.Z."/>
            <person name="Wiley G.B."/>
            <person name="Roe B."/>
            <person name="Binnewies T."/>
            <person name="Ussery D."/>
            <person name="Vereecke D."/>
            <person name="Gevers D."/>
            <person name="Holsters M."/>
            <person name="Oyaizu H."/>
        </authorList>
    </citation>
    <scope>NUCLEOTIDE SEQUENCE [LARGE SCALE GENOMIC DNA]</scope>
    <source>
        <strain evidence="10">ATCC 43989 / DSM 5975 / JCM 20966 / LMG 6465 / NBRC 14845 / NCIMB 13405 / ORS 571</strain>
    </source>
</reference>
<reference evidence="9 10" key="6">
    <citation type="journal article" date="2011" name="Appl. Environ. Microbiol.">
        <title>Involvement of the azorhizobial chromosome partition gene (parA) in the onset of bacteroid differentiation during Sesbania rostrata stem nodule development.</title>
        <authorList>
            <person name="Liu CT."/>
            <person name="Lee KB."/>
            <person name="Wang YS."/>
            <person name="Peng MH."/>
            <person name="Lee KT."/>
            <person name="Suzuki S."/>
            <person name="Suzuki T."/>
            <person name="Oyaizu H."/>
        </authorList>
    </citation>
    <scope>NUCLEOTIDE SEQUENCE [LARGE SCALE GENOMIC DNA]</scope>
    <source>
        <strain evidence="10">ATCC 43989 / DSM 5975 / JCM 20966 / LMG 6465 / NBRC 14845 / NCIMB 13405 / ORS 571</strain>
    </source>
</reference>
<dbReference type="PANTHER" id="PTHR43876">
    <property type="entry name" value="UBIQUINONE BIOSYNTHESIS MONOOXYGENASE COQ6, MITOCHONDRIAL"/>
    <property type="match status" value="1"/>
</dbReference>
<dbReference type="Gene3D" id="3.50.50.60">
    <property type="entry name" value="FAD/NAD(P)-binding domain"/>
    <property type="match status" value="2"/>
</dbReference>
<dbReference type="GO" id="GO:0004497">
    <property type="term" value="F:monooxygenase activity"/>
    <property type="evidence" value="ECO:0007669"/>
    <property type="project" value="UniProtKB-KW"/>
</dbReference>
<dbReference type="InterPro" id="IPR051205">
    <property type="entry name" value="UbiH/COQ6_monooxygenase"/>
</dbReference>
<dbReference type="NCBIfam" id="NF005691">
    <property type="entry name" value="PRK07494.1"/>
    <property type="match status" value="1"/>
</dbReference>
<evidence type="ECO:0000256" key="5">
    <source>
        <dbReference type="ARBA" id="ARBA00022827"/>
    </source>
</evidence>
<dbReference type="InterPro" id="IPR036188">
    <property type="entry name" value="FAD/NAD-bd_sf"/>
</dbReference>
<feature type="domain" description="FAD-binding" evidence="8">
    <location>
        <begin position="51"/>
        <end position="378"/>
    </location>
</feature>
<dbReference type="InterPro" id="IPR010971">
    <property type="entry name" value="UbiH/COQ6"/>
</dbReference>
<keyword evidence="5" id="KW-0274">FAD</keyword>
<reference evidence="9 10" key="1">
    <citation type="journal article" date="2007" name="Appl. Environ. Microbiol.">
        <title>Rhizobial factors required for stem nodule maturation and maintenance in Sesbania rostrata-Azorhizobium caulinodans ORS571 symbiosis.</title>
        <authorList>
            <person name="Suzuki S."/>
            <person name="Aono T."/>
            <person name="Lee KB."/>
            <person name="Suzuki T."/>
            <person name="Liu CT."/>
            <person name="Miwa H."/>
            <person name="Wakao S."/>
            <person name="Iki T."/>
            <person name="Oyaizu H."/>
        </authorList>
    </citation>
    <scope>NUCLEOTIDE SEQUENCE [LARGE SCALE GENOMIC DNA]</scope>
    <source>
        <strain evidence="10">ATCC 43989 / DSM 5975 / JCM 20966 / LMG 6465 / NBRC 14845 / NCIMB 13405 / ORS 571</strain>
    </source>
</reference>
<name>A8I399_AZOC5</name>
<evidence type="ECO:0000313" key="9">
    <source>
        <dbReference type="EMBL" id="BAF87996.1"/>
    </source>
</evidence>
<keyword evidence="4" id="KW-0285">Flavoprotein</keyword>
<evidence type="ECO:0000256" key="2">
    <source>
        <dbReference type="ARBA" id="ARBA00004749"/>
    </source>
</evidence>
<dbReference type="UniPathway" id="UPA00232"/>
<dbReference type="STRING" id="438753.AZC_1998"/>
<evidence type="ECO:0000256" key="3">
    <source>
        <dbReference type="ARBA" id="ARBA00005349"/>
    </source>
</evidence>
<reference evidence="9 10" key="4">
    <citation type="journal article" date="2009" name="Appl. Environ. Microbiol.">
        <title>Comparative genome-wide transcriptional profiling of Azorhizobium caulinodans ORS571 grown under free-living and symbiotic conditions.</title>
        <authorList>
            <person name="Tsukada S."/>
            <person name="Aono T."/>
            <person name="Akiba N."/>
            <person name="Lee KB."/>
            <person name="Liu CT."/>
            <person name="Toyazaki H."/>
            <person name="Oyaizu H."/>
        </authorList>
    </citation>
    <scope>NUCLEOTIDE SEQUENCE [LARGE SCALE GENOMIC DNA]</scope>
    <source>
        <strain evidence="10">ATCC 43989 / DSM 5975 / JCM 20966 / LMG 6465 / NBRC 14845 / NCIMB 13405 / ORS 571</strain>
    </source>
</reference>
<dbReference type="AlphaFoldDB" id="A8I399"/>
<dbReference type="NCBIfam" id="TIGR01988">
    <property type="entry name" value="Ubi-OHases"/>
    <property type="match status" value="1"/>
</dbReference>
<dbReference type="KEGG" id="azc:AZC_1998"/>
<reference evidence="9 10" key="3">
    <citation type="journal article" date="2008" name="BMC Genomics">
        <title>The genome of the versatile nitrogen fixer Azorhizobium caulinodans ORS571.</title>
        <authorList>
            <person name="Lee KB."/>
            <person name="Backer P.D."/>
            <person name="Aono T."/>
            <person name="Liu CT."/>
            <person name="Suzuki S."/>
            <person name="Suzuki T."/>
            <person name="Kaneko T."/>
            <person name="Yamada M."/>
            <person name="Tabata S."/>
            <person name="Kupfer D.M."/>
            <person name="Najar F.Z."/>
            <person name="Wiley G.B."/>
            <person name="Roe B."/>
            <person name="Binnewies T.T."/>
            <person name="Ussery D.W."/>
            <person name="D'Haeze W."/>
            <person name="Herder J.D."/>
            <person name="Gevers D."/>
            <person name="Vereecke D."/>
            <person name="Holsters M."/>
            <person name="Oyaizu H."/>
        </authorList>
    </citation>
    <scope>NUCLEOTIDE SEQUENCE [LARGE SCALE GENOMIC DNA]</scope>
    <source>
        <strain evidence="10">ATCC 43989 / DSM 5975 / JCM 20966 / LMG 6465 / NBRC 14845 / NCIMB 13405 / ORS 571</strain>
    </source>
</reference>